<dbReference type="Proteomes" id="UP000288716">
    <property type="component" value="Unassembled WGS sequence"/>
</dbReference>
<dbReference type="InterPro" id="IPR051591">
    <property type="entry name" value="UPF0224_FAM112_RNA_Proc"/>
</dbReference>
<name>A0A443S9V1_9ACAR</name>
<sequence length="216" mass="25443">MATFDDFQDDLVTCPYNPAHKIARRRLQAHLIKCEKNSNVHLMECPFNSSHRMEMHEYQKHIDNCPDSRQIMREMHQHAEMASMKKEKKEEFVPRKDVDDGDDEWNSPGEKDNNFLIAALKDNVDVDKHKNKVGFVDPLLLQRMTKSERAQFYDERLQNAKQRTEEEEKRKKNPTEFTLKVKEEGKVKEEVEAEFKPPKNIQTFGGVGRGMRIPRT</sequence>
<dbReference type="GO" id="GO:0008270">
    <property type="term" value="F:zinc ion binding"/>
    <property type="evidence" value="ECO:0007669"/>
    <property type="project" value="UniProtKB-KW"/>
</dbReference>
<keyword evidence="7" id="KW-1185">Reference proteome</keyword>
<proteinExistence type="predicted"/>
<feature type="region of interest" description="Disordered" evidence="4">
    <location>
        <begin position="83"/>
        <end position="109"/>
    </location>
</feature>
<keyword evidence="2" id="KW-0863">Zinc-finger</keyword>
<comment type="caution">
    <text evidence="6">The sequence shown here is derived from an EMBL/GenBank/DDBJ whole genome shotgun (WGS) entry which is preliminary data.</text>
</comment>
<dbReference type="SUPFAM" id="SSF57667">
    <property type="entry name" value="beta-beta-alpha zinc fingers"/>
    <property type="match status" value="1"/>
</dbReference>
<protein>
    <submittedName>
        <fullName evidence="6">tRNA:m(4)X modification enzyme TRM13-like protein</fullName>
    </submittedName>
</protein>
<feature type="region of interest" description="Disordered" evidence="4">
    <location>
        <begin position="159"/>
        <end position="178"/>
    </location>
</feature>
<dbReference type="OrthoDB" id="6513116at2759"/>
<evidence type="ECO:0000256" key="2">
    <source>
        <dbReference type="ARBA" id="ARBA00022771"/>
    </source>
</evidence>
<evidence type="ECO:0000259" key="5">
    <source>
        <dbReference type="PROSITE" id="PS51800"/>
    </source>
</evidence>
<evidence type="ECO:0000256" key="1">
    <source>
        <dbReference type="ARBA" id="ARBA00022723"/>
    </source>
</evidence>
<keyword evidence="3" id="KW-0862">Zinc</keyword>
<evidence type="ECO:0000256" key="3">
    <source>
        <dbReference type="ARBA" id="ARBA00022833"/>
    </source>
</evidence>
<dbReference type="PANTHER" id="PTHR21402:SF5">
    <property type="entry name" value="GAMETOCYTE SPECIFIC FACTOR 1"/>
    <property type="match status" value="1"/>
</dbReference>
<organism evidence="6 7">
    <name type="scientific">Leptotrombidium deliense</name>
    <dbReference type="NCBI Taxonomy" id="299467"/>
    <lineage>
        <taxon>Eukaryota</taxon>
        <taxon>Metazoa</taxon>
        <taxon>Ecdysozoa</taxon>
        <taxon>Arthropoda</taxon>
        <taxon>Chelicerata</taxon>
        <taxon>Arachnida</taxon>
        <taxon>Acari</taxon>
        <taxon>Acariformes</taxon>
        <taxon>Trombidiformes</taxon>
        <taxon>Prostigmata</taxon>
        <taxon>Anystina</taxon>
        <taxon>Parasitengona</taxon>
        <taxon>Trombiculoidea</taxon>
        <taxon>Trombiculidae</taxon>
        <taxon>Leptotrombidium</taxon>
    </lineage>
</organism>
<dbReference type="AlphaFoldDB" id="A0A443S9V1"/>
<dbReference type="EMBL" id="NCKV01005250">
    <property type="protein sequence ID" value="RWS24185.1"/>
    <property type="molecule type" value="Genomic_DNA"/>
</dbReference>
<dbReference type="VEuPathDB" id="VectorBase:LDEU007856"/>
<dbReference type="PANTHER" id="PTHR21402">
    <property type="entry name" value="GAMETOCYTE SPECIFIC FACTOR 1-RELATED"/>
    <property type="match status" value="1"/>
</dbReference>
<accession>A0A443S9V1</accession>
<evidence type="ECO:0000313" key="6">
    <source>
        <dbReference type="EMBL" id="RWS24185.1"/>
    </source>
</evidence>
<gene>
    <name evidence="6" type="ORF">B4U80_08627</name>
</gene>
<feature type="domain" description="CHHC U11-48K-type" evidence="5">
    <location>
        <begin position="11"/>
        <end position="38"/>
    </location>
</feature>
<dbReference type="InterPro" id="IPR036236">
    <property type="entry name" value="Znf_C2H2_sf"/>
</dbReference>
<dbReference type="STRING" id="299467.A0A443S9V1"/>
<dbReference type="PROSITE" id="PS51800">
    <property type="entry name" value="ZF_CHHC_U11_48K"/>
    <property type="match status" value="2"/>
</dbReference>
<feature type="compositionally biased region" description="Basic and acidic residues" evidence="4">
    <location>
        <begin position="83"/>
        <end position="98"/>
    </location>
</feature>
<dbReference type="Pfam" id="PF05253">
    <property type="entry name" value="zf-U11-48K"/>
    <property type="match status" value="2"/>
</dbReference>
<evidence type="ECO:0000313" key="7">
    <source>
        <dbReference type="Proteomes" id="UP000288716"/>
    </source>
</evidence>
<keyword evidence="1" id="KW-0479">Metal-binding</keyword>
<dbReference type="InterPro" id="IPR022776">
    <property type="entry name" value="TRM13/UPF0224_CHHC_Znf_dom"/>
</dbReference>
<feature type="domain" description="CHHC U11-48K-type" evidence="5">
    <location>
        <begin position="42"/>
        <end position="69"/>
    </location>
</feature>
<reference evidence="6 7" key="1">
    <citation type="journal article" date="2018" name="Gigascience">
        <title>Genomes of trombidid mites reveal novel predicted allergens and laterally-transferred genes associated with secondary metabolism.</title>
        <authorList>
            <person name="Dong X."/>
            <person name="Chaisiri K."/>
            <person name="Xia D."/>
            <person name="Armstrong S.D."/>
            <person name="Fang Y."/>
            <person name="Donnelly M.J."/>
            <person name="Kadowaki T."/>
            <person name="McGarry J.W."/>
            <person name="Darby A.C."/>
            <person name="Makepeace B.L."/>
        </authorList>
    </citation>
    <scope>NUCLEOTIDE SEQUENCE [LARGE SCALE GENOMIC DNA]</scope>
    <source>
        <strain evidence="6">UoL-UT</strain>
    </source>
</reference>
<evidence type="ECO:0000256" key="4">
    <source>
        <dbReference type="SAM" id="MobiDB-lite"/>
    </source>
</evidence>